<evidence type="ECO:0000259" key="1">
    <source>
        <dbReference type="Pfam" id="PF00294"/>
    </source>
</evidence>
<dbReference type="PANTHER" id="PTHR42774">
    <property type="entry name" value="PHOSPHOTRANSFERASE SYSTEM TRANSPORT PROTEIN"/>
    <property type="match status" value="1"/>
</dbReference>
<dbReference type="SUPFAM" id="SSF53613">
    <property type="entry name" value="Ribokinase-like"/>
    <property type="match status" value="1"/>
</dbReference>
<accession>A0A419SNI4</accession>
<feature type="domain" description="Carbohydrate kinase PfkB" evidence="1">
    <location>
        <begin position="5"/>
        <end position="279"/>
    </location>
</feature>
<dbReference type="Proteomes" id="UP000284219">
    <property type="component" value="Unassembled WGS sequence"/>
</dbReference>
<evidence type="ECO:0000313" key="2">
    <source>
        <dbReference type="EMBL" id="RKD25864.1"/>
    </source>
</evidence>
<dbReference type="InterPro" id="IPR011611">
    <property type="entry name" value="PfkB_dom"/>
</dbReference>
<reference evidence="2 3" key="1">
    <citation type="submission" date="2016-08" db="EMBL/GenBank/DDBJ databases">
        <title>Novel Firmicute Genomes.</title>
        <authorList>
            <person name="Poppleton D.I."/>
            <person name="Gribaldo S."/>
        </authorList>
    </citation>
    <scope>NUCLEOTIDE SEQUENCE [LARGE SCALE GENOMIC DNA]</scope>
    <source>
        <strain evidence="2 3">RAOx-1</strain>
    </source>
</reference>
<dbReference type="EMBL" id="MCHY01000006">
    <property type="protein sequence ID" value="RKD25864.1"/>
    <property type="molecule type" value="Genomic_DNA"/>
</dbReference>
<dbReference type="PANTHER" id="PTHR42774:SF3">
    <property type="entry name" value="KETOHEXOKINASE"/>
    <property type="match status" value="1"/>
</dbReference>
<name>A0A419SNI4_9BACL</name>
<protein>
    <recommendedName>
        <fullName evidence="1">Carbohydrate kinase PfkB domain-containing protein</fullName>
    </recommendedName>
</protein>
<sequence length="289" mass="31406">MAQGVFVGLAGFDITYYQNDFPEENQKSKTNNYQTFIGGPAGNAAITYAILGGRATLVTCLGDSPIADAIKIELSEVYQVEVIDLAVGSNVLPSISSVLVHTEKATRTIWSGQQQFFVPEQQGYTDWITGASFCFSDCNLPEVTIECLKQASQLNNKIVLDLGSWKPHFTDCLPLANEVIASVHCRPPAGELVPLLQKLKINKIATTDGEKATCWFDQSHLEQGVIMPPMVTAVDTLAAGDVLSGAYCFYRFNEGLSFVDALEKATIVASESVKFIGPREGVYKIANHI</sequence>
<gene>
    <name evidence="2" type="ORF">BEP19_02730</name>
</gene>
<evidence type="ECO:0000313" key="3">
    <source>
        <dbReference type="Proteomes" id="UP000284219"/>
    </source>
</evidence>
<comment type="caution">
    <text evidence="2">The sequence shown here is derived from an EMBL/GenBank/DDBJ whole genome shotgun (WGS) entry which is preliminary data.</text>
</comment>
<dbReference type="Gene3D" id="3.40.1190.20">
    <property type="match status" value="1"/>
</dbReference>
<dbReference type="RefSeq" id="WP_170145249.1">
    <property type="nucleotide sequence ID" value="NZ_MCHY01000006.1"/>
</dbReference>
<organism evidence="2 3">
    <name type="scientific">Ammoniphilus oxalaticus</name>
    <dbReference type="NCBI Taxonomy" id="66863"/>
    <lineage>
        <taxon>Bacteria</taxon>
        <taxon>Bacillati</taxon>
        <taxon>Bacillota</taxon>
        <taxon>Bacilli</taxon>
        <taxon>Bacillales</taxon>
        <taxon>Paenibacillaceae</taxon>
        <taxon>Aneurinibacillus group</taxon>
        <taxon>Ammoniphilus</taxon>
    </lineage>
</organism>
<proteinExistence type="predicted"/>
<keyword evidence="3" id="KW-1185">Reference proteome</keyword>
<dbReference type="InterPro" id="IPR052562">
    <property type="entry name" value="Ketohexokinase-related"/>
</dbReference>
<dbReference type="Pfam" id="PF00294">
    <property type="entry name" value="PfkB"/>
    <property type="match status" value="1"/>
</dbReference>
<dbReference type="AlphaFoldDB" id="A0A419SNI4"/>
<dbReference type="InterPro" id="IPR029056">
    <property type="entry name" value="Ribokinase-like"/>
</dbReference>